<keyword evidence="3" id="KW-1185">Reference proteome</keyword>
<name>A0A1I6I1W1_9EURY</name>
<dbReference type="STRING" id="553469.SAMN04487947_2752"/>
<dbReference type="PANTHER" id="PTHR39199:SF1">
    <property type="entry name" value="BLR5128 PROTEIN"/>
    <property type="match status" value="1"/>
</dbReference>
<reference evidence="3" key="1">
    <citation type="submission" date="2016-10" db="EMBL/GenBank/DDBJ databases">
        <authorList>
            <person name="Varghese N."/>
            <person name="Submissions S."/>
        </authorList>
    </citation>
    <scope>NUCLEOTIDE SEQUENCE [LARGE SCALE GENOMIC DNA]</scope>
    <source>
        <strain evidence="3">CGMCC 1.7736</strain>
    </source>
</reference>
<dbReference type="RefSeq" id="WP_089808522.1">
    <property type="nucleotide sequence ID" value="NZ_FOYT01000002.1"/>
</dbReference>
<dbReference type="AlphaFoldDB" id="A0A1I6I1W1"/>
<dbReference type="InterPro" id="IPR027795">
    <property type="entry name" value="CASTOR_ACT_dom"/>
</dbReference>
<dbReference type="Proteomes" id="UP000198531">
    <property type="component" value="Unassembled WGS sequence"/>
</dbReference>
<gene>
    <name evidence="2" type="ORF">SAMN04487947_2752</name>
</gene>
<dbReference type="Pfam" id="PF13840">
    <property type="entry name" value="ACT_7"/>
    <property type="match status" value="1"/>
</dbReference>
<feature type="domain" description="CASTOR ACT" evidence="1">
    <location>
        <begin position="59"/>
        <end position="120"/>
    </location>
</feature>
<dbReference type="SUPFAM" id="SSF55021">
    <property type="entry name" value="ACT-like"/>
    <property type="match status" value="1"/>
</dbReference>
<protein>
    <recommendedName>
        <fullName evidence="1">CASTOR ACT domain-containing protein</fullName>
    </recommendedName>
</protein>
<dbReference type="EMBL" id="FOYT01000002">
    <property type="protein sequence ID" value="SFR60649.1"/>
    <property type="molecule type" value="Genomic_DNA"/>
</dbReference>
<dbReference type="Gene3D" id="3.30.2130.10">
    <property type="entry name" value="VC0802-like"/>
    <property type="match status" value="1"/>
</dbReference>
<proteinExistence type="predicted"/>
<dbReference type="InterPro" id="IPR045865">
    <property type="entry name" value="ACT-like_dom_sf"/>
</dbReference>
<accession>A0A1I6I1W1</accession>
<evidence type="ECO:0000313" key="3">
    <source>
        <dbReference type="Proteomes" id="UP000198531"/>
    </source>
</evidence>
<dbReference type="OrthoDB" id="50343at2157"/>
<dbReference type="PANTHER" id="PTHR39199">
    <property type="entry name" value="BLR5128 PROTEIN"/>
    <property type="match status" value="1"/>
</dbReference>
<sequence>MDPSSVLEGCPVVVAPDTYAVVTADGDVPGAFATVDDGRERTHVVPEARVDERAVTRTNPGWTLLTFDVVLPFELVGFLAAVASALAERDVAVFVLSAYSTDHVLVAEDDAESALAALSDLGCDVRRD</sequence>
<organism evidence="2 3">
    <name type="scientific">Halogeometricum rufum</name>
    <dbReference type="NCBI Taxonomy" id="553469"/>
    <lineage>
        <taxon>Archaea</taxon>
        <taxon>Methanobacteriati</taxon>
        <taxon>Methanobacteriota</taxon>
        <taxon>Stenosarchaea group</taxon>
        <taxon>Halobacteria</taxon>
        <taxon>Halobacteriales</taxon>
        <taxon>Haloferacaceae</taxon>
        <taxon>Halogeometricum</taxon>
    </lineage>
</organism>
<evidence type="ECO:0000259" key="1">
    <source>
        <dbReference type="Pfam" id="PF13840"/>
    </source>
</evidence>
<evidence type="ECO:0000313" key="2">
    <source>
        <dbReference type="EMBL" id="SFR60649.1"/>
    </source>
</evidence>